<keyword evidence="9" id="KW-1185">Reference proteome</keyword>
<dbReference type="Gene3D" id="1.10.10.10">
    <property type="entry name" value="Winged helix-like DNA-binding domain superfamily/Winged helix DNA-binding domain"/>
    <property type="match status" value="1"/>
</dbReference>
<dbReference type="CDD" id="cd07377">
    <property type="entry name" value="WHTH_GntR"/>
    <property type="match status" value="1"/>
</dbReference>
<dbReference type="PANTHER" id="PTHR46577">
    <property type="entry name" value="HTH-TYPE TRANSCRIPTIONAL REGULATORY PROTEIN GABR"/>
    <property type="match status" value="1"/>
</dbReference>
<evidence type="ECO:0000256" key="2">
    <source>
        <dbReference type="ARBA" id="ARBA00022898"/>
    </source>
</evidence>
<dbReference type="GO" id="GO:0030170">
    <property type="term" value="F:pyridoxal phosphate binding"/>
    <property type="evidence" value="ECO:0007669"/>
    <property type="project" value="InterPro"/>
</dbReference>
<feature type="domain" description="HTH gntR-type" evidence="7">
    <location>
        <begin position="22"/>
        <end position="90"/>
    </location>
</feature>
<evidence type="ECO:0000313" key="9">
    <source>
        <dbReference type="Proteomes" id="UP000317722"/>
    </source>
</evidence>
<dbReference type="AlphaFoldDB" id="A0A502D276"/>
<dbReference type="InterPro" id="IPR036388">
    <property type="entry name" value="WH-like_DNA-bd_sf"/>
</dbReference>
<name>A0A502D276_9MICO</name>
<dbReference type="InterPro" id="IPR000524">
    <property type="entry name" value="Tscrpt_reg_HTH_GntR"/>
</dbReference>
<dbReference type="PROSITE" id="PS50949">
    <property type="entry name" value="HTH_GNTR"/>
    <property type="match status" value="1"/>
</dbReference>
<dbReference type="RefSeq" id="WP_140737086.1">
    <property type="nucleotide sequence ID" value="NZ_RCZM01000001.1"/>
</dbReference>
<gene>
    <name evidence="8" type="ORF">EAH86_02900</name>
</gene>
<dbReference type="Proteomes" id="UP000317722">
    <property type="component" value="Unassembled WGS sequence"/>
</dbReference>
<evidence type="ECO:0000256" key="6">
    <source>
        <dbReference type="SAM" id="MobiDB-lite"/>
    </source>
</evidence>
<dbReference type="PRINTS" id="PR00035">
    <property type="entry name" value="HTHGNTR"/>
</dbReference>
<dbReference type="GO" id="GO:0003700">
    <property type="term" value="F:DNA-binding transcription factor activity"/>
    <property type="evidence" value="ECO:0007669"/>
    <property type="project" value="InterPro"/>
</dbReference>
<evidence type="ECO:0000256" key="4">
    <source>
        <dbReference type="ARBA" id="ARBA00023125"/>
    </source>
</evidence>
<dbReference type="InterPro" id="IPR036390">
    <property type="entry name" value="WH_DNA-bd_sf"/>
</dbReference>
<dbReference type="CDD" id="cd00609">
    <property type="entry name" value="AAT_like"/>
    <property type="match status" value="1"/>
</dbReference>
<dbReference type="EMBL" id="RCZM01000001">
    <property type="protein sequence ID" value="TPG19865.1"/>
    <property type="molecule type" value="Genomic_DNA"/>
</dbReference>
<proteinExistence type="inferred from homology"/>
<dbReference type="InterPro" id="IPR015421">
    <property type="entry name" value="PyrdxlP-dep_Trfase_major"/>
</dbReference>
<dbReference type="GO" id="GO:0003677">
    <property type="term" value="F:DNA binding"/>
    <property type="evidence" value="ECO:0007669"/>
    <property type="project" value="UniProtKB-KW"/>
</dbReference>
<keyword evidence="4" id="KW-0238">DNA-binding</keyword>
<dbReference type="Pfam" id="PF00155">
    <property type="entry name" value="Aminotran_1_2"/>
    <property type="match status" value="1"/>
</dbReference>
<dbReference type="InterPro" id="IPR004839">
    <property type="entry name" value="Aminotransferase_I/II_large"/>
</dbReference>
<keyword evidence="8" id="KW-0032">Aminotransferase</keyword>
<protein>
    <submittedName>
        <fullName evidence="8">PLP-dependent aminotransferase family protein</fullName>
    </submittedName>
</protein>
<keyword evidence="3" id="KW-0805">Transcription regulation</keyword>
<sequence length="483" mass="51336">MVVRSISASRLVPMLGAALETTPAYRGLADAVRLLVADGRLPAGTRLPSERDLTNALGVSRTTVTRAYAELRDRGYLASRQGSGSVAALPGDEPDRRQGTALQPASDQFDGDVIDLTCASMSAPAGTVAAYERAMLELPRYLAGTGYHPLGLTSLRAALADRFTERGLATTPDQIMVTSGALAGLAVTARALLSHGDRVLLESPTYPNAIDTLRRSGARPVALPLDRDGWDIGAADAALRQTAPRAAYLIPDFHNPTGALMPDTQRAALGHALAGTHTVGIVDETLVDLAHDPDLVMPRPLAAHHPRTVTLGGASKSFWGGLRVGWIRAPRELMPALVSARLTLDLGAPVLEQLALTDLLGHRAQIVDERRAAIVATRDALVDALRNRLPQWRFRMPEGGLCLWVELPDALSTPLCAAADHRGVVLAPGAQFAVEGGMERFLRLPFTGHASEVVDEAVERLALAWADAQSARPSRHGRSPLVA</sequence>
<dbReference type="Gene3D" id="3.40.640.10">
    <property type="entry name" value="Type I PLP-dependent aspartate aminotransferase-like (Major domain)"/>
    <property type="match status" value="1"/>
</dbReference>
<organism evidence="8 9">
    <name type="scientific">Pedococcus bigeumensis</name>
    <dbReference type="NCBI Taxonomy" id="433644"/>
    <lineage>
        <taxon>Bacteria</taxon>
        <taxon>Bacillati</taxon>
        <taxon>Actinomycetota</taxon>
        <taxon>Actinomycetes</taxon>
        <taxon>Micrococcales</taxon>
        <taxon>Intrasporangiaceae</taxon>
        <taxon>Pedococcus</taxon>
    </lineage>
</organism>
<keyword evidence="8" id="KW-0808">Transferase</keyword>
<dbReference type="InterPro" id="IPR015424">
    <property type="entry name" value="PyrdxlP-dep_Trfase"/>
</dbReference>
<feature type="region of interest" description="Disordered" evidence="6">
    <location>
        <begin position="82"/>
        <end position="106"/>
    </location>
</feature>
<dbReference type="SUPFAM" id="SSF46785">
    <property type="entry name" value="Winged helix' DNA-binding domain"/>
    <property type="match status" value="1"/>
</dbReference>
<dbReference type="InterPro" id="IPR051446">
    <property type="entry name" value="HTH_trans_reg/aminotransferase"/>
</dbReference>
<dbReference type="Pfam" id="PF00392">
    <property type="entry name" value="GntR"/>
    <property type="match status" value="1"/>
</dbReference>
<accession>A0A502D276</accession>
<evidence type="ECO:0000256" key="3">
    <source>
        <dbReference type="ARBA" id="ARBA00023015"/>
    </source>
</evidence>
<evidence type="ECO:0000256" key="5">
    <source>
        <dbReference type="ARBA" id="ARBA00023163"/>
    </source>
</evidence>
<keyword evidence="5" id="KW-0804">Transcription</keyword>
<evidence type="ECO:0000259" key="7">
    <source>
        <dbReference type="PROSITE" id="PS50949"/>
    </source>
</evidence>
<comment type="similarity">
    <text evidence="1">In the C-terminal section; belongs to the class-I pyridoxal-phosphate-dependent aminotransferase family.</text>
</comment>
<keyword evidence="2" id="KW-0663">Pyridoxal phosphate</keyword>
<dbReference type="SMART" id="SM00345">
    <property type="entry name" value="HTH_GNTR"/>
    <property type="match status" value="1"/>
</dbReference>
<comment type="caution">
    <text evidence="8">The sequence shown here is derived from an EMBL/GenBank/DDBJ whole genome shotgun (WGS) entry which is preliminary data.</text>
</comment>
<evidence type="ECO:0000256" key="1">
    <source>
        <dbReference type="ARBA" id="ARBA00005384"/>
    </source>
</evidence>
<reference evidence="8 9" key="1">
    <citation type="journal article" date="2019" name="Environ. Microbiol.">
        <title>Species interactions and distinct microbial communities in high Arctic permafrost affected cryosols are associated with the CH4 and CO2 gas fluxes.</title>
        <authorList>
            <person name="Altshuler I."/>
            <person name="Hamel J."/>
            <person name="Turney S."/>
            <person name="Magnuson E."/>
            <person name="Levesque R."/>
            <person name="Greer C."/>
            <person name="Whyte L.G."/>
        </authorList>
    </citation>
    <scope>NUCLEOTIDE SEQUENCE [LARGE SCALE GENOMIC DNA]</scope>
    <source>
        <strain evidence="8 9">S9.3A</strain>
    </source>
</reference>
<evidence type="ECO:0000313" key="8">
    <source>
        <dbReference type="EMBL" id="TPG19865.1"/>
    </source>
</evidence>
<dbReference type="GO" id="GO:0008483">
    <property type="term" value="F:transaminase activity"/>
    <property type="evidence" value="ECO:0007669"/>
    <property type="project" value="UniProtKB-KW"/>
</dbReference>
<dbReference type="SUPFAM" id="SSF53383">
    <property type="entry name" value="PLP-dependent transferases"/>
    <property type="match status" value="1"/>
</dbReference>
<dbReference type="PANTHER" id="PTHR46577:SF1">
    <property type="entry name" value="HTH-TYPE TRANSCRIPTIONAL REGULATORY PROTEIN GABR"/>
    <property type="match status" value="1"/>
</dbReference>
<dbReference type="OrthoDB" id="199743at2"/>